<keyword evidence="2 5" id="KW-0479">Metal-binding</keyword>
<dbReference type="GO" id="GO:0005737">
    <property type="term" value="C:cytoplasm"/>
    <property type="evidence" value="ECO:0007669"/>
    <property type="project" value="TreeGrafter"/>
</dbReference>
<evidence type="ECO:0000256" key="6">
    <source>
        <dbReference type="SAM" id="Phobius"/>
    </source>
</evidence>
<keyword evidence="8" id="KW-1185">Reference proteome</keyword>
<comment type="similarity">
    <text evidence="1">Belongs to the cytochrome P450 family.</text>
</comment>
<dbReference type="InterPro" id="IPR050182">
    <property type="entry name" value="Cytochrome_P450_fam2"/>
</dbReference>
<dbReference type="InterPro" id="IPR002401">
    <property type="entry name" value="Cyt_P450_E_grp-I"/>
</dbReference>
<evidence type="ECO:0000313" key="7">
    <source>
        <dbReference type="EMBL" id="OQV12036.1"/>
    </source>
</evidence>
<dbReference type="PANTHER" id="PTHR24300">
    <property type="entry name" value="CYTOCHROME P450 508A4-RELATED"/>
    <property type="match status" value="1"/>
</dbReference>
<dbReference type="EMBL" id="MTYJ01000155">
    <property type="protein sequence ID" value="OQV12036.1"/>
    <property type="molecule type" value="Genomic_DNA"/>
</dbReference>
<protein>
    <submittedName>
        <fullName evidence="7">Cytochrome P450 2J2</fullName>
    </submittedName>
</protein>
<comment type="caution">
    <text evidence="7">The sequence shown here is derived from an EMBL/GenBank/DDBJ whole genome shotgun (WGS) entry which is preliminary data.</text>
</comment>
<dbReference type="InterPro" id="IPR001128">
    <property type="entry name" value="Cyt_P450"/>
</dbReference>
<reference evidence="8" key="1">
    <citation type="submission" date="2017-01" db="EMBL/GenBank/DDBJ databases">
        <title>Comparative genomics of anhydrobiosis in the tardigrade Hypsibius dujardini.</title>
        <authorList>
            <person name="Yoshida Y."/>
            <person name="Koutsovoulos G."/>
            <person name="Laetsch D."/>
            <person name="Stevens L."/>
            <person name="Kumar S."/>
            <person name="Horikawa D."/>
            <person name="Ishino K."/>
            <person name="Komine S."/>
            <person name="Tomita M."/>
            <person name="Blaxter M."/>
            <person name="Arakawa K."/>
        </authorList>
    </citation>
    <scope>NUCLEOTIDE SEQUENCE [LARGE SCALE GENOMIC DNA]</scope>
    <source>
        <strain evidence="8">Z151</strain>
    </source>
</reference>
<feature type="transmembrane region" description="Helical" evidence="6">
    <location>
        <begin position="6"/>
        <end position="26"/>
    </location>
</feature>
<dbReference type="Gene3D" id="1.10.630.10">
    <property type="entry name" value="Cytochrome P450"/>
    <property type="match status" value="1"/>
</dbReference>
<dbReference type="GO" id="GO:0005506">
    <property type="term" value="F:iron ion binding"/>
    <property type="evidence" value="ECO:0007669"/>
    <property type="project" value="InterPro"/>
</dbReference>
<gene>
    <name evidence="7" type="ORF">BV898_13686</name>
</gene>
<dbReference type="PRINTS" id="PR00385">
    <property type="entry name" value="P450"/>
</dbReference>
<evidence type="ECO:0000313" key="8">
    <source>
        <dbReference type="Proteomes" id="UP000192578"/>
    </source>
</evidence>
<accession>A0A1W0WA05</accession>
<sequence>MLEYILQWHVLLSGVLVSLTVAWFVFGSKRSNTLPPGPPPQPIIGNLGRLRGKQGKQRYRTLAKMVDEYGKDGVATIYLGSRPVVFVTNFEALKTIAHSDEMSGRPTSIRDELFHRQGLIFTDGEAWKEQRRFALTTLREFGMGKTWLQDLIIEEAQELIEDFKSYRGTPVDPNHHLLPSVCNIICAISYGQRFSHKDANFSRLTRLVGENVTLTATNLLVEYFPFLRKIPFSKYRARYLAWMANVGAMSAFFDTLVEQHQQSLHDGEPRDYLHAFMLEAEKQKDNAESTFNSHQLMVSVINLFGAGTETTATTLAWAIVYLLNNPVVYDKVQTEIDGVLGDGQYPTMDMKDRLPYTQATLFEIQRLSNLVPIIGRRAMDDVTLNGFKIPAGTDIFPMLTAVHEDARYFPDPLAFKPDRFLDEDGNLRSKVDGFIPFAIGKRFCLGESLAKMELYLFFVSLVKHFRFRVPPGASINIDDSVMGLLHAPKPYNVIFEAR</sequence>
<dbReference type="GO" id="GO:0016712">
    <property type="term" value="F:oxidoreductase activity, acting on paired donors, with incorporation or reduction of molecular oxygen, reduced flavin or flavoprotein as one donor, and incorporation of one atom of oxygen"/>
    <property type="evidence" value="ECO:0007669"/>
    <property type="project" value="TreeGrafter"/>
</dbReference>
<keyword evidence="6" id="KW-0472">Membrane</keyword>
<evidence type="ECO:0000256" key="5">
    <source>
        <dbReference type="PIRSR" id="PIRSR602401-1"/>
    </source>
</evidence>
<evidence type="ECO:0000256" key="2">
    <source>
        <dbReference type="ARBA" id="ARBA00022723"/>
    </source>
</evidence>
<dbReference type="AlphaFoldDB" id="A0A1W0WA05"/>
<keyword evidence="4" id="KW-0560">Oxidoreductase</keyword>
<keyword evidence="4" id="KW-0503">Monooxygenase</keyword>
<dbReference type="GO" id="GO:0006805">
    <property type="term" value="P:xenobiotic metabolic process"/>
    <property type="evidence" value="ECO:0007669"/>
    <property type="project" value="TreeGrafter"/>
</dbReference>
<evidence type="ECO:0000256" key="1">
    <source>
        <dbReference type="ARBA" id="ARBA00010617"/>
    </source>
</evidence>
<comment type="cofactor">
    <cofactor evidence="5">
        <name>heme</name>
        <dbReference type="ChEBI" id="CHEBI:30413"/>
    </cofactor>
</comment>
<evidence type="ECO:0000256" key="3">
    <source>
        <dbReference type="ARBA" id="ARBA00023004"/>
    </source>
</evidence>
<dbReference type="InterPro" id="IPR036396">
    <property type="entry name" value="Cyt_P450_sf"/>
</dbReference>
<keyword evidence="5" id="KW-0349">Heme</keyword>
<evidence type="ECO:0000256" key="4">
    <source>
        <dbReference type="ARBA" id="ARBA00023033"/>
    </source>
</evidence>
<dbReference type="PANTHER" id="PTHR24300:SF375">
    <property type="entry name" value="CYTOCHROME P450 FAMILY"/>
    <property type="match status" value="1"/>
</dbReference>
<dbReference type="PRINTS" id="PR00463">
    <property type="entry name" value="EP450I"/>
</dbReference>
<feature type="binding site" description="axial binding residue" evidence="5">
    <location>
        <position position="444"/>
    </location>
    <ligand>
        <name>heme</name>
        <dbReference type="ChEBI" id="CHEBI:30413"/>
    </ligand>
    <ligandPart>
        <name>Fe</name>
        <dbReference type="ChEBI" id="CHEBI:18248"/>
    </ligandPart>
</feature>
<dbReference type="SUPFAM" id="SSF48264">
    <property type="entry name" value="Cytochrome P450"/>
    <property type="match status" value="1"/>
</dbReference>
<dbReference type="Pfam" id="PF00067">
    <property type="entry name" value="p450"/>
    <property type="match status" value="1"/>
</dbReference>
<dbReference type="FunFam" id="1.10.630.10:FF:000176">
    <property type="entry name" value="Uncharacterized protein"/>
    <property type="match status" value="1"/>
</dbReference>
<name>A0A1W0WA05_HYPEX</name>
<keyword evidence="3 5" id="KW-0408">Iron</keyword>
<keyword evidence="6" id="KW-1133">Transmembrane helix</keyword>
<organism evidence="7 8">
    <name type="scientific">Hypsibius exemplaris</name>
    <name type="common">Freshwater tardigrade</name>
    <dbReference type="NCBI Taxonomy" id="2072580"/>
    <lineage>
        <taxon>Eukaryota</taxon>
        <taxon>Metazoa</taxon>
        <taxon>Ecdysozoa</taxon>
        <taxon>Tardigrada</taxon>
        <taxon>Eutardigrada</taxon>
        <taxon>Parachela</taxon>
        <taxon>Hypsibioidea</taxon>
        <taxon>Hypsibiidae</taxon>
        <taxon>Hypsibius</taxon>
    </lineage>
</organism>
<dbReference type="OrthoDB" id="2789670at2759"/>
<dbReference type="GO" id="GO:0006082">
    <property type="term" value="P:organic acid metabolic process"/>
    <property type="evidence" value="ECO:0007669"/>
    <property type="project" value="TreeGrafter"/>
</dbReference>
<proteinExistence type="inferred from homology"/>
<dbReference type="Proteomes" id="UP000192578">
    <property type="component" value="Unassembled WGS sequence"/>
</dbReference>
<dbReference type="GO" id="GO:0020037">
    <property type="term" value="F:heme binding"/>
    <property type="evidence" value="ECO:0007669"/>
    <property type="project" value="InterPro"/>
</dbReference>
<keyword evidence="6" id="KW-0812">Transmembrane</keyword>